<reference evidence="2 3" key="1">
    <citation type="submission" date="2015-02" db="EMBL/GenBank/DDBJ databases">
        <title>Draft genome of a novel marine cyanobacterium (Chroococcales) isolated from South Atlantic Ocean.</title>
        <authorList>
            <person name="Rigonato J."/>
            <person name="Alvarenga D.O."/>
            <person name="Branco L.H."/>
            <person name="Varani A.M."/>
            <person name="Brandini F.P."/>
            <person name="Fiore M.F."/>
        </authorList>
    </citation>
    <scope>NUCLEOTIDE SEQUENCE [LARGE SCALE GENOMIC DNA]</scope>
    <source>
        <strain evidence="2 3">CENA595</strain>
    </source>
</reference>
<feature type="domain" description="Methyltransferase" evidence="1">
    <location>
        <begin position="48"/>
        <end position="142"/>
    </location>
</feature>
<evidence type="ECO:0000259" key="1">
    <source>
        <dbReference type="Pfam" id="PF13649"/>
    </source>
</evidence>
<dbReference type="SUPFAM" id="SSF53335">
    <property type="entry name" value="S-adenosyl-L-methionine-dependent methyltransferases"/>
    <property type="match status" value="1"/>
</dbReference>
<dbReference type="InterPro" id="IPR029063">
    <property type="entry name" value="SAM-dependent_MTases_sf"/>
</dbReference>
<comment type="caution">
    <text evidence="2">The sequence shown here is derived from an EMBL/GenBank/DDBJ whole genome shotgun (WGS) entry which is preliminary data.</text>
</comment>
<dbReference type="STRING" id="1618023.UH38_14375"/>
<proteinExistence type="predicted"/>
<protein>
    <submittedName>
        <fullName evidence="2">Methyltransferase type 11</fullName>
    </submittedName>
</protein>
<accession>A0A0D8ZS88</accession>
<name>A0A0D8ZS88_9CYAN</name>
<sequence length="246" mass="27471">MNNAKEHYERHLGAIYSWMAGDVNVALERNRSLFHQLGLDTAPKGLAIDLGCGTGFQSIPLAELGYSVLAIDSCAVLLSQLQENIINLPITTIQDDLLNFSKHISNQPQLVVCMGDTLTHLDSRDAVCNLISEVSQKLTEGGIIVLTFRDYVSGELFGNQRFIPVRSDDSRILTCFLEYHQGFVEVHDLLYYKEGTQWVFKASSYCKLRVDKNWLIKQMEKLSLIIIQDTSDGGMVNIVAKKIGSA</sequence>
<dbReference type="CDD" id="cd02440">
    <property type="entry name" value="AdoMet_MTases"/>
    <property type="match status" value="1"/>
</dbReference>
<dbReference type="Pfam" id="PF13649">
    <property type="entry name" value="Methyltransf_25"/>
    <property type="match status" value="1"/>
</dbReference>
<gene>
    <name evidence="2" type="ORF">UH38_14375</name>
</gene>
<evidence type="ECO:0000313" key="3">
    <source>
        <dbReference type="Proteomes" id="UP000032452"/>
    </source>
</evidence>
<keyword evidence="3" id="KW-1185">Reference proteome</keyword>
<organism evidence="2 3">
    <name type="scientific">Aliterella atlantica CENA595</name>
    <dbReference type="NCBI Taxonomy" id="1618023"/>
    <lineage>
        <taxon>Bacteria</taxon>
        <taxon>Bacillati</taxon>
        <taxon>Cyanobacteriota</taxon>
        <taxon>Cyanophyceae</taxon>
        <taxon>Chroococcidiopsidales</taxon>
        <taxon>Aliterellaceae</taxon>
        <taxon>Aliterella</taxon>
    </lineage>
</organism>
<dbReference type="Proteomes" id="UP000032452">
    <property type="component" value="Unassembled WGS sequence"/>
</dbReference>
<dbReference type="GO" id="GO:0032259">
    <property type="term" value="P:methylation"/>
    <property type="evidence" value="ECO:0007669"/>
    <property type="project" value="UniProtKB-KW"/>
</dbReference>
<dbReference type="OrthoDB" id="9778208at2"/>
<evidence type="ECO:0000313" key="2">
    <source>
        <dbReference type="EMBL" id="KJH71187.1"/>
    </source>
</evidence>
<dbReference type="AlphaFoldDB" id="A0A0D8ZS88"/>
<dbReference type="GO" id="GO:0008168">
    <property type="term" value="F:methyltransferase activity"/>
    <property type="evidence" value="ECO:0007669"/>
    <property type="project" value="UniProtKB-KW"/>
</dbReference>
<dbReference type="InterPro" id="IPR041698">
    <property type="entry name" value="Methyltransf_25"/>
</dbReference>
<dbReference type="EMBL" id="JYON01000014">
    <property type="protein sequence ID" value="KJH71187.1"/>
    <property type="molecule type" value="Genomic_DNA"/>
</dbReference>
<keyword evidence="2" id="KW-0489">Methyltransferase</keyword>
<dbReference type="Gene3D" id="3.40.50.150">
    <property type="entry name" value="Vaccinia Virus protein VP39"/>
    <property type="match status" value="1"/>
</dbReference>
<dbReference type="RefSeq" id="WP_045055354.1">
    <property type="nucleotide sequence ID" value="NZ_CAWMDP010000057.1"/>
</dbReference>
<keyword evidence="2" id="KW-0808">Transferase</keyword>